<dbReference type="EMBL" id="JABEZV010000002">
    <property type="protein sequence ID" value="MBA0705361.1"/>
    <property type="molecule type" value="Genomic_DNA"/>
</dbReference>
<gene>
    <name evidence="1" type="ORF">Golax_017562</name>
</gene>
<keyword evidence="2" id="KW-1185">Reference proteome</keyword>
<accession>A0A7J8Z0L1</accession>
<comment type="caution">
    <text evidence="1">The sequence shown here is derived from an EMBL/GenBank/DDBJ whole genome shotgun (WGS) entry which is preliminary data.</text>
</comment>
<evidence type="ECO:0000313" key="2">
    <source>
        <dbReference type="Proteomes" id="UP000593574"/>
    </source>
</evidence>
<dbReference type="AlphaFoldDB" id="A0A7J8Z0L1"/>
<organism evidence="1 2">
    <name type="scientific">Gossypium laxum</name>
    <dbReference type="NCBI Taxonomy" id="34288"/>
    <lineage>
        <taxon>Eukaryota</taxon>
        <taxon>Viridiplantae</taxon>
        <taxon>Streptophyta</taxon>
        <taxon>Embryophyta</taxon>
        <taxon>Tracheophyta</taxon>
        <taxon>Spermatophyta</taxon>
        <taxon>Magnoliopsida</taxon>
        <taxon>eudicotyledons</taxon>
        <taxon>Gunneridae</taxon>
        <taxon>Pentapetalae</taxon>
        <taxon>rosids</taxon>
        <taxon>malvids</taxon>
        <taxon>Malvales</taxon>
        <taxon>Malvaceae</taxon>
        <taxon>Malvoideae</taxon>
        <taxon>Gossypium</taxon>
    </lineage>
</organism>
<protein>
    <submittedName>
        <fullName evidence="1">Uncharacterized protein</fullName>
    </submittedName>
</protein>
<dbReference type="Proteomes" id="UP000593574">
    <property type="component" value="Unassembled WGS sequence"/>
</dbReference>
<name>A0A7J8Z0L1_9ROSI</name>
<proteinExistence type="predicted"/>
<feature type="non-terminal residue" evidence="1">
    <location>
        <position position="31"/>
    </location>
</feature>
<reference evidence="1 2" key="1">
    <citation type="journal article" date="2019" name="Genome Biol. Evol.">
        <title>Insights into the evolution of the New World diploid cottons (Gossypium, subgenus Houzingenia) based on genome sequencing.</title>
        <authorList>
            <person name="Grover C.E."/>
            <person name="Arick M.A. 2nd"/>
            <person name="Thrash A."/>
            <person name="Conover J.L."/>
            <person name="Sanders W.S."/>
            <person name="Peterson D.G."/>
            <person name="Frelichowski J.E."/>
            <person name="Scheffler J.A."/>
            <person name="Scheffler B.E."/>
            <person name="Wendel J.F."/>
        </authorList>
    </citation>
    <scope>NUCLEOTIDE SEQUENCE [LARGE SCALE GENOMIC DNA]</scope>
    <source>
        <strain evidence="1">4</strain>
        <tissue evidence="1">Leaf</tissue>
    </source>
</reference>
<sequence>MARLCLVLFIAIVALFFHPTCFEARKLLNNF</sequence>
<evidence type="ECO:0000313" key="1">
    <source>
        <dbReference type="EMBL" id="MBA0705361.1"/>
    </source>
</evidence>